<dbReference type="EMBL" id="CACRXK020000973">
    <property type="protein sequence ID" value="CAB3986166.1"/>
    <property type="molecule type" value="Genomic_DNA"/>
</dbReference>
<reference evidence="1" key="1">
    <citation type="submission" date="2020-04" db="EMBL/GenBank/DDBJ databases">
        <authorList>
            <person name="Alioto T."/>
            <person name="Alioto T."/>
            <person name="Gomez Garrido J."/>
        </authorList>
    </citation>
    <scope>NUCLEOTIDE SEQUENCE</scope>
    <source>
        <strain evidence="1">A484AB</strain>
    </source>
</reference>
<dbReference type="Proteomes" id="UP001152795">
    <property type="component" value="Unassembled WGS sequence"/>
</dbReference>
<evidence type="ECO:0000313" key="2">
    <source>
        <dbReference type="Proteomes" id="UP001152795"/>
    </source>
</evidence>
<comment type="caution">
    <text evidence="1">The sequence shown here is derived from an EMBL/GenBank/DDBJ whole genome shotgun (WGS) entry which is preliminary data.</text>
</comment>
<proteinExistence type="predicted"/>
<dbReference type="AlphaFoldDB" id="A0A6S7GC55"/>
<keyword evidence="2" id="KW-1185">Reference proteome</keyword>
<organism evidence="1 2">
    <name type="scientific">Paramuricea clavata</name>
    <name type="common">Red gorgonian</name>
    <name type="synonym">Violescent sea-whip</name>
    <dbReference type="NCBI Taxonomy" id="317549"/>
    <lineage>
        <taxon>Eukaryota</taxon>
        <taxon>Metazoa</taxon>
        <taxon>Cnidaria</taxon>
        <taxon>Anthozoa</taxon>
        <taxon>Octocorallia</taxon>
        <taxon>Malacalcyonacea</taxon>
        <taxon>Plexauridae</taxon>
        <taxon>Paramuricea</taxon>
    </lineage>
</organism>
<sequence>MLTQSLEWIASYNVCLKMNHADLLTSEKLRLLEEKEIVSYSKLLIQKNRQGV</sequence>
<name>A0A6S7GC55_PARCT</name>
<accession>A0A6S7GC55</accession>
<evidence type="ECO:0000313" key="1">
    <source>
        <dbReference type="EMBL" id="CAB3986166.1"/>
    </source>
</evidence>
<protein>
    <submittedName>
        <fullName evidence="1">Uncharacterized protein</fullName>
    </submittedName>
</protein>
<gene>
    <name evidence="1" type="ORF">PACLA_8A040363</name>
</gene>